<evidence type="ECO:0000313" key="4">
    <source>
        <dbReference type="EMBL" id="CAH1719904.1"/>
    </source>
</evidence>
<keyword evidence="2" id="KW-0677">Repeat</keyword>
<keyword evidence="1" id="KW-0433">Leucine-rich repeat</keyword>
<keyword evidence="3" id="KW-0732">Signal</keyword>
<protein>
    <submittedName>
        <fullName evidence="4">Uncharacterized protein</fullName>
    </submittedName>
</protein>
<dbReference type="OrthoDB" id="186462at2759"/>
<dbReference type="Proteomes" id="UP001153620">
    <property type="component" value="Chromosome 2"/>
</dbReference>
<dbReference type="PANTHER" id="PTHR45712">
    <property type="entry name" value="AGAP008170-PA"/>
    <property type="match status" value="1"/>
</dbReference>
<dbReference type="AlphaFoldDB" id="A0A9P0IW27"/>
<name>A0A9P0IW27_9DIPT</name>
<proteinExistence type="predicted"/>
<dbReference type="InterPro" id="IPR050333">
    <property type="entry name" value="SLRP"/>
</dbReference>
<evidence type="ECO:0000256" key="3">
    <source>
        <dbReference type="SAM" id="SignalP"/>
    </source>
</evidence>
<dbReference type="Gene3D" id="3.80.10.10">
    <property type="entry name" value="Ribonuclease Inhibitor"/>
    <property type="match status" value="1"/>
</dbReference>
<dbReference type="SUPFAM" id="SSF52058">
    <property type="entry name" value="L domain-like"/>
    <property type="match status" value="1"/>
</dbReference>
<feature type="signal peptide" evidence="3">
    <location>
        <begin position="1"/>
        <end position="19"/>
    </location>
</feature>
<keyword evidence="5" id="KW-1185">Reference proteome</keyword>
<accession>A0A9P0IW27</accession>
<dbReference type="InterPro" id="IPR001611">
    <property type="entry name" value="Leu-rich_rpt"/>
</dbReference>
<reference evidence="4" key="2">
    <citation type="submission" date="2022-10" db="EMBL/GenBank/DDBJ databases">
        <authorList>
            <consortium name="ENA_rothamsted_submissions"/>
            <consortium name="culmorum"/>
            <person name="King R."/>
        </authorList>
    </citation>
    <scope>NUCLEOTIDE SEQUENCE</scope>
</reference>
<dbReference type="EMBL" id="OU895878">
    <property type="protein sequence ID" value="CAH1719904.1"/>
    <property type="molecule type" value="Genomic_DNA"/>
</dbReference>
<organism evidence="4 5">
    <name type="scientific">Chironomus riparius</name>
    <dbReference type="NCBI Taxonomy" id="315576"/>
    <lineage>
        <taxon>Eukaryota</taxon>
        <taxon>Metazoa</taxon>
        <taxon>Ecdysozoa</taxon>
        <taxon>Arthropoda</taxon>
        <taxon>Hexapoda</taxon>
        <taxon>Insecta</taxon>
        <taxon>Pterygota</taxon>
        <taxon>Neoptera</taxon>
        <taxon>Endopterygota</taxon>
        <taxon>Diptera</taxon>
        <taxon>Nematocera</taxon>
        <taxon>Chironomoidea</taxon>
        <taxon>Chironomidae</taxon>
        <taxon>Chironominae</taxon>
        <taxon>Chironomus</taxon>
    </lineage>
</organism>
<evidence type="ECO:0000313" key="5">
    <source>
        <dbReference type="Proteomes" id="UP001153620"/>
    </source>
</evidence>
<gene>
    <name evidence="4" type="ORF">CHIRRI_LOCUS7161</name>
</gene>
<reference evidence="4" key="1">
    <citation type="submission" date="2022-01" db="EMBL/GenBank/DDBJ databases">
        <authorList>
            <person name="King R."/>
        </authorList>
    </citation>
    <scope>NUCLEOTIDE SEQUENCE</scope>
</reference>
<dbReference type="Pfam" id="PF13855">
    <property type="entry name" value="LRR_8"/>
    <property type="match status" value="1"/>
</dbReference>
<feature type="chain" id="PRO_5040506210" evidence="3">
    <location>
        <begin position="20"/>
        <end position="249"/>
    </location>
</feature>
<evidence type="ECO:0000256" key="2">
    <source>
        <dbReference type="ARBA" id="ARBA00022737"/>
    </source>
</evidence>
<evidence type="ECO:0000256" key="1">
    <source>
        <dbReference type="ARBA" id="ARBA00022614"/>
    </source>
</evidence>
<dbReference type="InterPro" id="IPR032675">
    <property type="entry name" value="LRR_dom_sf"/>
</dbReference>
<dbReference type="PANTHER" id="PTHR45712:SF22">
    <property type="entry name" value="INSULIN-LIKE GROWTH FACTOR-BINDING PROTEIN COMPLEX ACID LABILE SUBUNIT"/>
    <property type="match status" value="1"/>
</dbReference>
<sequence>MRFIIPSVVVLLITIAVTAVEFECFYNTEDFPSYGFVYSCAIKIGEIKKKSDVEIKSMNGNHITDIDNDGVLGFLVFYKILHHFPQKVTHFFKNIKAVSVEYSKLKEIHKEDLRQFGDNLIDFGLEGNEIQTIEAELFSHNSNLKYISLINNKIQTIAENVFDNLNGLYGINLLNNNCINYVYYGQEIRGFIRSITLKCSDKFPSRDIRIPTIITEEDYNSYLVKLMRKKIIELEQKIEEVNNTNCRNM</sequence>